<comment type="caution">
    <text evidence="3">The sequence shown here is derived from an EMBL/GenBank/DDBJ whole genome shotgun (WGS) entry which is preliminary data.</text>
</comment>
<proteinExistence type="predicted"/>
<gene>
    <name evidence="3" type="ORF">LQ567_17405</name>
</gene>
<keyword evidence="1" id="KW-0732">Signal</keyword>
<protein>
    <submittedName>
        <fullName evidence="3">S41 family peptidase</fullName>
    </submittedName>
</protein>
<dbReference type="Pfam" id="PF03572">
    <property type="entry name" value="Peptidase_S41"/>
    <property type="match status" value="1"/>
</dbReference>
<evidence type="ECO:0000313" key="4">
    <source>
        <dbReference type="Proteomes" id="UP001199816"/>
    </source>
</evidence>
<dbReference type="PANTHER" id="PTHR32060:SF30">
    <property type="entry name" value="CARBOXY-TERMINAL PROCESSING PROTEASE CTPA"/>
    <property type="match status" value="1"/>
</dbReference>
<reference evidence="3 4" key="1">
    <citation type="submission" date="2021-11" db="EMBL/GenBank/DDBJ databases">
        <title>Genomic of Niabella pedocola.</title>
        <authorList>
            <person name="Wu T."/>
        </authorList>
    </citation>
    <scope>NUCLEOTIDE SEQUENCE [LARGE SCALE GENOMIC DNA]</scope>
    <source>
        <strain evidence="3 4">JCM 31011</strain>
    </source>
</reference>
<feature type="chain" id="PRO_5045325534" evidence="1">
    <location>
        <begin position="20"/>
        <end position="476"/>
    </location>
</feature>
<dbReference type="CDD" id="cd06567">
    <property type="entry name" value="Peptidase_S41"/>
    <property type="match status" value="1"/>
</dbReference>
<feature type="domain" description="Tail specific protease" evidence="2">
    <location>
        <begin position="247"/>
        <end position="457"/>
    </location>
</feature>
<feature type="signal peptide" evidence="1">
    <location>
        <begin position="1"/>
        <end position="19"/>
    </location>
</feature>
<organism evidence="3 4">
    <name type="scientific">Niabella pedocola</name>
    <dbReference type="NCBI Taxonomy" id="1752077"/>
    <lineage>
        <taxon>Bacteria</taxon>
        <taxon>Pseudomonadati</taxon>
        <taxon>Bacteroidota</taxon>
        <taxon>Chitinophagia</taxon>
        <taxon>Chitinophagales</taxon>
        <taxon>Chitinophagaceae</taxon>
        <taxon>Niabella</taxon>
    </lineage>
</organism>
<dbReference type="InterPro" id="IPR008979">
    <property type="entry name" value="Galactose-bd-like_sf"/>
</dbReference>
<dbReference type="SMART" id="SM00245">
    <property type="entry name" value="TSPc"/>
    <property type="match status" value="1"/>
</dbReference>
<dbReference type="EMBL" id="JAJNEC010000005">
    <property type="protein sequence ID" value="MCD2424561.1"/>
    <property type="molecule type" value="Genomic_DNA"/>
</dbReference>
<dbReference type="SUPFAM" id="SSF49785">
    <property type="entry name" value="Galactose-binding domain-like"/>
    <property type="match status" value="1"/>
</dbReference>
<dbReference type="InterPro" id="IPR005151">
    <property type="entry name" value="Tail-specific_protease"/>
</dbReference>
<sequence length="476" mass="52087">MKHIIITLLAAVSAAPSFCQVQNGGFENIQQDRPVSWFFQPQAGFTNTVDSTRHYAGKRSFKISNETEKKAFQSFSQMVPVTIDGIKKIVISALLKTDQVTNNASIWCQVWDDTKQIDFSNLSLQGQPVSGTSNWKEYTLSFAVHPEAKKLVLGGLLSGTGTVWFDDFSIKEVSAPAEKPASDLIKEVKNIIRQNALYSDSLNWKQIDETVEVISCGLKTTEDAKPVIHYLLGQLRKAGDYHSFLMSASATKNYAQPAAKLEDATGRLLPGDIGYISVPGFGSTNDSAMTVFAQNIQHLVKKLDTEHTIRGWIIDLRKNTGGNMYPMIAGLGSFLDKGPLGYFVRGRSKNPWFFSGRGNKAWSGSAVVPDAYTVTQRKNKIALLVGPMTASSGEFTTISFIGQANTRLFGQPTAGYTTANSTFKLSNGSSLLLATTYAADRKKKNHIGRITPDTVVAPSKDKDADMEAAANWILEK</sequence>
<evidence type="ECO:0000256" key="1">
    <source>
        <dbReference type="SAM" id="SignalP"/>
    </source>
</evidence>
<dbReference type="Gene3D" id="2.60.120.260">
    <property type="entry name" value="Galactose-binding domain-like"/>
    <property type="match status" value="1"/>
</dbReference>
<dbReference type="Proteomes" id="UP001199816">
    <property type="component" value="Unassembled WGS sequence"/>
</dbReference>
<dbReference type="Gene3D" id="3.90.226.10">
    <property type="entry name" value="2-enoyl-CoA Hydratase, Chain A, domain 1"/>
    <property type="match status" value="1"/>
</dbReference>
<dbReference type="InterPro" id="IPR029045">
    <property type="entry name" value="ClpP/crotonase-like_dom_sf"/>
</dbReference>
<dbReference type="PANTHER" id="PTHR32060">
    <property type="entry name" value="TAIL-SPECIFIC PROTEASE"/>
    <property type="match status" value="1"/>
</dbReference>
<dbReference type="RefSeq" id="WP_231006681.1">
    <property type="nucleotide sequence ID" value="NZ_JAJNEC010000005.1"/>
</dbReference>
<evidence type="ECO:0000259" key="2">
    <source>
        <dbReference type="SMART" id="SM00245"/>
    </source>
</evidence>
<name>A0ABS8PU05_9BACT</name>
<evidence type="ECO:0000313" key="3">
    <source>
        <dbReference type="EMBL" id="MCD2424561.1"/>
    </source>
</evidence>
<dbReference type="SUPFAM" id="SSF52096">
    <property type="entry name" value="ClpP/crotonase"/>
    <property type="match status" value="1"/>
</dbReference>
<keyword evidence="4" id="KW-1185">Reference proteome</keyword>
<accession>A0ABS8PU05</accession>